<proteinExistence type="predicted"/>
<evidence type="ECO:0000313" key="2">
    <source>
        <dbReference type="Proteomes" id="UP000578622"/>
    </source>
</evidence>
<dbReference type="EMBL" id="JACGXG010000002">
    <property type="protein sequence ID" value="MBA8851386.1"/>
    <property type="molecule type" value="Genomic_DNA"/>
</dbReference>
<gene>
    <name evidence="1" type="ORF">FHW20_002321</name>
</gene>
<name>A0ABR6APJ5_9HYPH</name>
<reference evidence="1 2" key="1">
    <citation type="submission" date="2020-07" db="EMBL/GenBank/DDBJ databases">
        <title>Genomic Encyclopedia of Type Strains, Phase IV (KMG-V): Genome sequencing to study the core and pangenomes of soil and plant-associated prokaryotes.</title>
        <authorList>
            <person name="Whitman W."/>
        </authorList>
    </citation>
    <scope>NUCLEOTIDE SEQUENCE [LARGE SCALE GENOMIC DNA]</scope>
    <source>
        <strain evidence="1 2">RH4WT92</strain>
    </source>
</reference>
<accession>A0ABR6APJ5</accession>
<feature type="non-terminal residue" evidence="1">
    <location>
        <position position="1"/>
    </location>
</feature>
<dbReference type="Proteomes" id="UP000578622">
    <property type="component" value="Unassembled WGS sequence"/>
</dbReference>
<sequence>VDRPGVEVRQRMQLTGTNSSIDLITPIYNIHHFGLNFVQAKIILLSSRCRG</sequence>
<organism evidence="1 2">
    <name type="scientific">Brucella intermedia</name>
    <dbReference type="NCBI Taxonomy" id="94625"/>
    <lineage>
        <taxon>Bacteria</taxon>
        <taxon>Pseudomonadati</taxon>
        <taxon>Pseudomonadota</taxon>
        <taxon>Alphaproteobacteria</taxon>
        <taxon>Hyphomicrobiales</taxon>
        <taxon>Brucellaceae</taxon>
        <taxon>Brucella/Ochrobactrum group</taxon>
        <taxon>Brucella</taxon>
    </lineage>
</organism>
<keyword evidence="2" id="KW-1185">Reference proteome</keyword>
<protein>
    <submittedName>
        <fullName evidence="1">Uncharacterized protein</fullName>
    </submittedName>
</protein>
<comment type="caution">
    <text evidence="1">The sequence shown here is derived from an EMBL/GenBank/DDBJ whole genome shotgun (WGS) entry which is preliminary data.</text>
</comment>
<evidence type="ECO:0000313" key="1">
    <source>
        <dbReference type="EMBL" id="MBA8851386.1"/>
    </source>
</evidence>